<gene>
    <name evidence="1" type="ORF">Pma05_73570</name>
</gene>
<dbReference type="Proteomes" id="UP000621500">
    <property type="component" value="Unassembled WGS sequence"/>
</dbReference>
<reference evidence="1 2" key="1">
    <citation type="submission" date="2021-01" db="EMBL/GenBank/DDBJ databases">
        <title>Whole genome shotgun sequence of Plantactinospora mayteni NBRC 109088.</title>
        <authorList>
            <person name="Komaki H."/>
            <person name="Tamura T."/>
        </authorList>
    </citation>
    <scope>NUCLEOTIDE SEQUENCE [LARGE SCALE GENOMIC DNA]</scope>
    <source>
        <strain evidence="1 2">NBRC 109088</strain>
    </source>
</reference>
<sequence length="86" mass="9350">MVAALAATVARNPVPISAPMVEVVVARVAFAVVVIVPSSGCVDRLRAGLSPGLRIAPAPIDRYAKIFRRYSRVPTRRGRPRPRYRA</sequence>
<accession>A0ABQ4F1J8</accession>
<dbReference type="EMBL" id="BONX01000057">
    <property type="protein sequence ID" value="GIH00785.1"/>
    <property type="molecule type" value="Genomic_DNA"/>
</dbReference>
<evidence type="ECO:0008006" key="3">
    <source>
        <dbReference type="Google" id="ProtNLM"/>
    </source>
</evidence>
<proteinExistence type="predicted"/>
<comment type="caution">
    <text evidence="1">The sequence shown here is derived from an EMBL/GenBank/DDBJ whole genome shotgun (WGS) entry which is preliminary data.</text>
</comment>
<keyword evidence="2" id="KW-1185">Reference proteome</keyword>
<protein>
    <recommendedName>
        <fullName evidence="3">Secreted protein</fullName>
    </recommendedName>
</protein>
<evidence type="ECO:0000313" key="2">
    <source>
        <dbReference type="Proteomes" id="UP000621500"/>
    </source>
</evidence>
<organism evidence="1 2">
    <name type="scientific">Plantactinospora mayteni</name>
    <dbReference type="NCBI Taxonomy" id="566021"/>
    <lineage>
        <taxon>Bacteria</taxon>
        <taxon>Bacillati</taxon>
        <taxon>Actinomycetota</taxon>
        <taxon>Actinomycetes</taxon>
        <taxon>Micromonosporales</taxon>
        <taxon>Micromonosporaceae</taxon>
        <taxon>Plantactinospora</taxon>
    </lineage>
</organism>
<evidence type="ECO:0000313" key="1">
    <source>
        <dbReference type="EMBL" id="GIH00785.1"/>
    </source>
</evidence>
<name>A0ABQ4F1J8_9ACTN</name>